<evidence type="ECO:0000256" key="5">
    <source>
        <dbReference type="ARBA" id="ARBA00023242"/>
    </source>
</evidence>
<evidence type="ECO:0000256" key="7">
    <source>
        <dbReference type="SAM" id="MobiDB-lite"/>
    </source>
</evidence>
<comment type="subcellular location">
    <subcellularLocation>
        <location evidence="1">Nucleus</location>
    </subcellularLocation>
</comment>
<feature type="compositionally biased region" description="Basic residues" evidence="7">
    <location>
        <begin position="147"/>
        <end position="156"/>
    </location>
</feature>
<evidence type="ECO:0000256" key="3">
    <source>
        <dbReference type="ARBA" id="ARBA00022771"/>
    </source>
</evidence>
<dbReference type="EMBL" id="CAKXYY010000044">
    <property type="protein sequence ID" value="CAH2356044.1"/>
    <property type="molecule type" value="Genomic_DNA"/>
</dbReference>
<evidence type="ECO:0000256" key="2">
    <source>
        <dbReference type="ARBA" id="ARBA00022723"/>
    </source>
</evidence>
<organism evidence="9 10">
    <name type="scientific">[Candida] railenensis</name>
    <dbReference type="NCBI Taxonomy" id="45579"/>
    <lineage>
        <taxon>Eukaryota</taxon>
        <taxon>Fungi</taxon>
        <taxon>Dikarya</taxon>
        <taxon>Ascomycota</taxon>
        <taxon>Saccharomycotina</taxon>
        <taxon>Pichiomycetes</taxon>
        <taxon>Debaryomycetaceae</taxon>
        <taxon>Kurtzmaniella</taxon>
    </lineage>
</organism>
<dbReference type="Pfam" id="PF00320">
    <property type="entry name" value="GATA"/>
    <property type="match status" value="1"/>
</dbReference>
<feature type="region of interest" description="Disordered" evidence="7">
    <location>
        <begin position="80"/>
        <end position="157"/>
    </location>
</feature>
<dbReference type="Gene3D" id="3.30.50.10">
    <property type="entry name" value="Erythroid Transcription Factor GATA-1, subunit A"/>
    <property type="match status" value="1"/>
</dbReference>
<dbReference type="SUPFAM" id="SSF57716">
    <property type="entry name" value="Glucocorticoid receptor-like (DNA-binding domain)"/>
    <property type="match status" value="1"/>
</dbReference>
<comment type="caution">
    <text evidence="9">The sequence shown here is derived from an EMBL/GenBank/DDBJ whole genome shotgun (WGS) entry which is preliminary data.</text>
</comment>
<feature type="region of interest" description="Disordered" evidence="7">
    <location>
        <begin position="523"/>
        <end position="603"/>
    </location>
</feature>
<keyword evidence="5" id="KW-0539">Nucleus</keyword>
<feature type="compositionally biased region" description="Low complexity" evidence="7">
    <location>
        <begin position="407"/>
        <end position="430"/>
    </location>
</feature>
<feature type="region of interest" description="Disordered" evidence="7">
    <location>
        <begin position="1"/>
        <end position="32"/>
    </location>
</feature>
<feature type="compositionally biased region" description="Low complexity" evidence="7">
    <location>
        <begin position="555"/>
        <end position="567"/>
    </location>
</feature>
<evidence type="ECO:0000256" key="4">
    <source>
        <dbReference type="ARBA" id="ARBA00022833"/>
    </source>
</evidence>
<name>A0A9P0W1H1_9ASCO</name>
<dbReference type="InterPro" id="IPR000679">
    <property type="entry name" value="Znf_GATA"/>
</dbReference>
<evidence type="ECO:0000256" key="1">
    <source>
        <dbReference type="ARBA" id="ARBA00004123"/>
    </source>
</evidence>
<proteinExistence type="predicted"/>
<evidence type="ECO:0000256" key="6">
    <source>
        <dbReference type="PROSITE-ProRule" id="PRU00094"/>
    </source>
</evidence>
<keyword evidence="2" id="KW-0479">Metal-binding</keyword>
<evidence type="ECO:0000313" key="9">
    <source>
        <dbReference type="EMBL" id="CAH2356044.1"/>
    </source>
</evidence>
<dbReference type="GO" id="GO:0000981">
    <property type="term" value="F:DNA-binding transcription factor activity, RNA polymerase II-specific"/>
    <property type="evidence" value="ECO:0007669"/>
    <property type="project" value="TreeGrafter"/>
</dbReference>
<dbReference type="AlphaFoldDB" id="A0A9P0W1H1"/>
<dbReference type="GO" id="GO:0008270">
    <property type="term" value="F:zinc ion binding"/>
    <property type="evidence" value="ECO:0007669"/>
    <property type="project" value="UniProtKB-KW"/>
</dbReference>
<evidence type="ECO:0000313" key="10">
    <source>
        <dbReference type="Proteomes" id="UP000837801"/>
    </source>
</evidence>
<feature type="compositionally biased region" description="Low complexity" evidence="7">
    <location>
        <begin position="527"/>
        <end position="539"/>
    </location>
</feature>
<feature type="compositionally biased region" description="Polar residues" evidence="7">
    <location>
        <begin position="336"/>
        <end position="357"/>
    </location>
</feature>
<feature type="region of interest" description="Disordered" evidence="7">
    <location>
        <begin position="237"/>
        <end position="256"/>
    </location>
</feature>
<dbReference type="PANTHER" id="PTHR10071:SF281">
    <property type="entry name" value="BOX A-BINDING FACTOR-RELATED"/>
    <property type="match status" value="1"/>
</dbReference>
<keyword evidence="3 6" id="KW-0863">Zinc-finger</keyword>
<dbReference type="PANTHER" id="PTHR10071">
    <property type="entry name" value="TRANSCRIPTION FACTOR GATA FAMILY MEMBER"/>
    <property type="match status" value="1"/>
</dbReference>
<dbReference type="FunFam" id="3.30.50.10:FF:000007">
    <property type="entry name" value="Nitrogen regulatory AreA, N-terminal"/>
    <property type="match status" value="1"/>
</dbReference>
<dbReference type="OrthoDB" id="515401at2759"/>
<feature type="compositionally biased region" description="Polar residues" evidence="7">
    <location>
        <begin position="93"/>
        <end position="104"/>
    </location>
</feature>
<evidence type="ECO:0000259" key="8">
    <source>
        <dbReference type="PROSITE" id="PS50114"/>
    </source>
</evidence>
<dbReference type="Proteomes" id="UP000837801">
    <property type="component" value="Unassembled WGS sequence"/>
</dbReference>
<feature type="region of interest" description="Disordered" evidence="7">
    <location>
        <begin position="319"/>
        <end position="472"/>
    </location>
</feature>
<dbReference type="PRINTS" id="PR00619">
    <property type="entry name" value="GATAZNFINGER"/>
</dbReference>
<dbReference type="PROSITE" id="PS50114">
    <property type="entry name" value="GATA_ZN_FINGER_2"/>
    <property type="match status" value="1"/>
</dbReference>
<dbReference type="Pfam" id="PF25026">
    <property type="entry name" value="Asd-4"/>
    <property type="match status" value="1"/>
</dbReference>
<keyword evidence="10" id="KW-1185">Reference proteome</keyword>
<dbReference type="InterPro" id="IPR039355">
    <property type="entry name" value="Transcription_factor_GATA"/>
</dbReference>
<sequence>MSEIQRLPPVVTTNPVHPNAKTTTHITNGTTTTKTNITSPVCRNCKTQTTPLWRRDETGQVLCNACGLFLKLHGRPRPISLKTDTIKSRNRIKQPNSAKSSVPNTPELKSKDSTTPVKSSSSAGSQSTPQGVTANPGLSVISSSGKKSPKTQKTKKLNGELTPLLPAAGMNKAASQNGALPHLSQIHTPHIGAGGLHHIHHHLSHQVQPLHYPSSTPAQFAPGLQRITSPLLLSNTSSISNARSSSNSKTPGTGSAFSAAQAAAGALETMSHELGPSASFKAANGSLGIGRKDVSLMKSFSTGLRTDSEPAIKKEFSTPSSALNAAAPTAPKLPSLGSNTSVSSPSFGPQFSLSNDSHSGHGTPENRPTSLPPIVGHNSPGNANHLPHFQNNFGYNKSFEATDGEQHSGNGPSSSGNSSSQGNSGSSGNSGNPGTGGNTGHSSGHGHSHGQNSSTGNSGGSSGPPGDDNPHHEITILKTRISELELVNDLYRTRIMELEAMEQAARLREISMRKRLDEVISLQDGTSSPQQPQHQQASQHHLHHQPIPSHDGFHSSQQPTPASSQPSFGQRYALPPIHQVAADSVKREYDGPDSASKKAKLDN</sequence>
<dbReference type="InterPro" id="IPR056998">
    <property type="entry name" value="Asd-4/GZF3_helical"/>
</dbReference>
<dbReference type="GO" id="GO:0005634">
    <property type="term" value="C:nucleus"/>
    <property type="evidence" value="ECO:0007669"/>
    <property type="project" value="UniProtKB-SubCell"/>
</dbReference>
<dbReference type="InterPro" id="IPR013088">
    <property type="entry name" value="Znf_NHR/GATA"/>
</dbReference>
<dbReference type="CDD" id="cd00202">
    <property type="entry name" value="ZnF_GATA"/>
    <property type="match status" value="1"/>
</dbReference>
<dbReference type="GO" id="GO:0000978">
    <property type="term" value="F:RNA polymerase II cis-regulatory region sequence-specific DNA binding"/>
    <property type="evidence" value="ECO:0007669"/>
    <property type="project" value="TreeGrafter"/>
</dbReference>
<accession>A0A9P0W1H1</accession>
<dbReference type="PROSITE" id="PS00344">
    <property type="entry name" value="GATA_ZN_FINGER_1"/>
    <property type="match status" value="1"/>
</dbReference>
<dbReference type="GO" id="GO:0045944">
    <property type="term" value="P:positive regulation of transcription by RNA polymerase II"/>
    <property type="evidence" value="ECO:0007669"/>
    <property type="project" value="TreeGrafter"/>
</dbReference>
<feature type="compositionally biased region" description="Low complexity" evidence="7">
    <location>
        <begin position="8"/>
        <end position="32"/>
    </location>
</feature>
<keyword evidence="4" id="KW-0862">Zinc</keyword>
<gene>
    <name evidence="9" type="ORF">CLIB1423_44S00364</name>
</gene>
<protein>
    <submittedName>
        <fullName evidence="9">Transcriptional regulator Gzf3p</fullName>
    </submittedName>
</protein>
<reference evidence="9" key="1">
    <citation type="submission" date="2022-03" db="EMBL/GenBank/DDBJ databases">
        <authorList>
            <person name="Legras J.-L."/>
            <person name="Devillers H."/>
            <person name="Grondin C."/>
        </authorList>
    </citation>
    <scope>NUCLEOTIDE SEQUENCE</scope>
    <source>
        <strain evidence="9">CLIB 1423</strain>
    </source>
</reference>
<dbReference type="GO" id="GO:0000122">
    <property type="term" value="P:negative regulation of transcription by RNA polymerase II"/>
    <property type="evidence" value="ECO:0007669"/>
    <property type="project" value="TreeGrafter"/>
</dbReference>
<dbReference type="SMART" id="SM00401">
    <property type="entry name" value="ZnF_GATA"/>
    <property type="match status" value="1"/>
</dbReference>
<feature type="compositionally biased region" description="Basic and acidic residues" evidence="7">
    <location>
        <begin position="584"/>
        <end position="603"/>
    </location>
</feature>
<feature type="domain" description="GATA-type" evidence="8">
    <location>
        <begin position="42"/>
        <end position="89"/>
    </location>
</feature>